<dbReference type="AlphaFoldDB" id="W4G298"/>
<dbReference type="Gene3D" id="3.30.420.40">
    <property type="match status" value="2"/>
</dbReference>
<dbReference type="GO" id="GO:0009384">
    <property type="term" value="F:N-acylmannosamine kinase activity"/>
    <property type="evidence" value="ECO:0007669"/>
    <property type="project" value="TreeGrafter"/>
</dbReference>
<gene>
    <name evidence="1" type="ORF">H257_11486</name>
</gene>
<dbReference type="RefSeq" id="XP_009836744.1">
    <property type="nucleotide sequence ID" value="XM_009838442.1"/>
</dbReference>
<sequence>MNFVGVDIGGTSVKVGIVSSAGVMLARSQQDIEDRSPEAIVGIAVNLARQCATEANVEWTDIAGLGVGCPGQVSNGVLVAAANFATWDHVPLELMLHERLHVPSVLVNDADAAVAAEHWVGTASNVKNFVMLTLGTGVGFGVVNDDKIVAGGTGMIEGGHVIVVPNGRACGCTQKGCLERYSSASAVIDQAKLKAVDPSTTASLSSSHAPTTRCSPCIIRLALTTSLSQLKVDSITAKDVFDAADAGDQVSKAIIEEVAEYLGFACVNFCRTLDPEMIVLSGGLAEAGEAFIQQIRDAYTKYTWTKLPNPVIIEKASVGYDCGIIGAAAFAFKANKTN</sequence>
<name>W4G298_APHAT</name>
<dbReference type="VEuPathDB" id="FungiDB:H257_11486"/>
<dbReference type="EMBL" id="KI913147">
    <property type="protein sequence ID" value="ETV73805.1"/>
    <property type="molecule type" value="Genomic_DNA"/>
</dbReference>
<dbReference type="Pfam" id="PF00480">
    <property type="entry name" value="ROK"/>
    <property type="match status" value="1"/>
</dbReference>
<dbReference type="STRING" id="112090.W4G298"/>
<dbReference type="GO" id="GO:0008761">
    <property type="term" value="F:UDP-N-acetylglucosamine 2-epimerase activity"/>
    <property type="evidence" value="ECO:0007669"/>
    <property type="project" value="TreeGrafter"/>
</dbReference>
<evidence type="ECO:0008006" key="2">
    <source>
        <dbReference type="Google" id="ProtNLM"/>
    </source>
</evidence>
<evidence type="ECO:0000313" key="1">
    <source>
        <dbReference type="EMBL" id="ETV73805.1"/>
    </source>
</evidence>
<dbReference type="InterPro" id="IPR043129">
    <property type="entry name" value="ATPase_NBD"/>
</dbReference>
<proteinExistence type="predicted"/>
<dbReference type="InterPro" id="IPR000600">
    <property type="entry name" value="ROK"/>
</dbReference>
<protein>
    <recommendedName>
        <fullName evidence="2">Glucokinase</fullName>
    </recommendedName>
</protein>
<dbReference type="PANTHER" id="PTHR18964">
    <property type="entry name" value="ROK (REPRESSOR, ORF, KINASE) FAMILY"/>
    <property type="match status" value="1"/>
</dbReference>
<dbReference type="PANTHER" id="PTHR18964:SF149">
    <property type="entry name" value="BIFUNCTIONAL UDP-N-ACETYLGLUCOSAMINE 2-EPIMERASE_N-ACETYLMANNOSAMINE KINASE"/>
    <property type="match status" value="1"/>
</dbReference>
<reference evidence="1" key="1">
    <citation type="submission" date="2013-12" db="EMBL/GenBank/DDBJ databases">
        <title>The Genome Sequence of Aphanomyces astaci APO3.</title>
        <authorList>
            <consortium name="The Broad Institute Genomics Platform"/>
            <person name="Russ C."/>
            <person name="Tyler B."/>
            <person name="van West P."/>
            <person name="Dieguez-Uribeondo J."/>
            <person name="Young S.K."/>
            <person name="Zeng Q."/>
            <person name="Gargeya S."/>
            <person name="Fitzgerald M."/>
            <person name="Abouelleil A."/>
            <person name="Alvarado L."/>
            <person name="Chapman S.B."/>
            <person name="Gainer-Dewar J."/>
            <person name="Goldberg J."/>
            <person name="Griggs A."/>
            <person name="Gujja S."/>
            <person name="Hansen M."/>
            <person name="Howarth C."/>
            <person name="Imamovic A."/>
            <person name="Ireland A."/>
            <person name="Larimer J."/>
            <person name="McCowan C."/>
            <person name="Murphy C."/>
            <person name="Pearson M."/>
            <person name="Poon T.W."/>
            <person name="Priest M."/>
            <person name="Roberts A."/>
            <person name="Saif S."/>
            <person name="Shea T."/>
            <person name="Sykes S."/>
            <person name="Wortman J."/>
            <person name="Nusbaum C."/>
            <person name="Birren B."/>
        </authorList>
    </citation>
    <scope>NUCLEOTIDE SEQUENCE [LARGE SCALE GENOMIC DNA]</scope>
    <source>
        <strain evidence="1">APO3</strain>
    </source>
</reference>
<dbReference type="OrthoDB" id="61890at2759"/>
<organism evidence="1">
    <name type="scientific">Aphanomyces astaci</name>
    <name type="common">Crayfish plague agent</name>
    <dbReference type="NCBI Taxonomy" id="112090"/>
    <lineage>
        <taxon>Eukaryota</taxon>
        <taxon>Sar</taxon>
        <taxon>Stramenopiles</taxon>
        <taxon>Oomycota</taxon>
        <taxon>Saprolegniomycetes</taxon>
        <taxon>Saprolegniales</taxon>
        <taxon>Verrucalvaceae</taxon>
        <taxon>Aphanomyces</taxon>
    </lineage>
</organism>
<accession>W4G298</accession>
<dbReference type="GeneID" id="20813482"/>
<dbReference type="SUPFAM" id="SSF53067">
    <property type="entry name" value="Actin-like ATPase domain"/>
    <property type="match status" value="1"/>
</dbReference>